<evidence type="ECO:0000256" key="1">
    <source>
        <dbReference type="SAM" id="MobiDB-lite"/>
    </source>
</evidence>
<name>A0A1L7WLN8_9HELO</name>
<dbReference type="STRING" id="576137.A0A1L7WLN8"/>
<dbReference type="Pfam" id="PF00651">
    <property type="entry name" value="BTB"/>
    <property type="match status" value="1"/>
</dbReference>
<dbReference type="CDD" id="cd18186">
    <property type="entry name" value="BTB_POZ_ZBTB_KLHL-like"/>
    <property type="match status" value="1"/>
</dbReference>
<evidence type="ECO:0000313" key="3">
    <source>
        <dbReference type="EMBL" id="CZR53687.1"/>
    </source>
</evidence>
<gene>
    <name evidence="3" type="ORF">PAC_03567</name>
</gene>
<organism evidence="3 4">
    <name type="scientific">Phialocephala subalpina</name>
    <dbReference type="NCBI Taxonomy" id="576137"/>
    <lineage>
        <taxon>Eukaryota</taxon>
        <taxon>Fungi</taxon>
        <taxon>Dikarya</taxon>
        <taxon>Ascomycota</taxon>
        <taxon>Pezizomycotina</taxon>
        <taxon>Leotiomycetes</taxon>
        <taxon>Helotiales</taxon>
        <taxon>Mollisiaceae</taxon>
        <taxon>Phialocephala</taxon>
        <taxon>Phialocephala fortinii species complex</taxon>
    </lineage>
</organism>
<evidence type="ECO:0000313" key="4">
    <source>
        <dbReference type="Proteomes" id="UP000184330"/>
    </source>
</evidence>
<dbReference type="InterPro" id="IPR000210">
    <property type="entry name" value="BTB/POZ_dom"/>
</dbReference>
<feature type="region of interest" description="Disordered" evidence="1">
    <location>
        <begin position="487"/>
        <end position="529"/>
    </location>
</feature>
<reference evidence="3 4" key="1">
    <citation type="submission" date="2016-03" db="EMBL/GenBank/DDBJ databases">
        <authorList>
            <person name="Ploux O."/>
        </authorList>
    </citation>
    <scope>NUCLEOTIDE SEQUENCE [LARGE SCALE GENOMIC DNA]</scope>
    <source>
        <strain evidence="3 4">UAMH 11012</strain>
    </source>
</reference>
<evidence type="ECO:0000259" key="2">
    <source>
        <dbReference type="PROSITE" id="PS50097"/>
    </source>
</evidence>
<dbReference type="SUPFAM" id="SSF54695">
    <property type="entry name" value="POZ domain"/>
    <property type="match status" value="1"/>
</dbReference>
<accession>A0A1L7WLN8</accession>
<dbReference type="AlphaFoldDB" id="A0A1L7WLN8"/>
<dbReference type="PANTHER" id="PTHR47843">
    <property type="entry name" value="BTB DOMAIN-CONTAINING PROTEIN-RELATED"/>
    <property type="match status" value="1"/>
</dbReference>
<dbReference type="InterPro" id="IPR011333">
    <property type="entry name" value="SKP1/BTB/POZ_sf"/>
</dbReference>
<dbReference type="EMBL" id="FJOG01000004">
    <property type="protein sequence ID" value="CZR53687.1"/>
    <property type="molecule type" value="Genomic_DNA"/>
</dbReference>
<sequence>MDFDEAWYELEISDENMEVCTHSVRAVPEGLENVKQLTPINDARVEVSVGTGDAQKTWFLPEQLLCDHSEYFRAAFKGGFEESVAKKINLEEHHHTAFAHFVDWICSGKLECRLQHSNDGRVRDGTHCLSVCGLFVLADIFGMTELAQKTVSQVQQCLSREHRLPSPEEVCFVYENTVNGSSMQASFVDRMTKDYLVRQSFASCNKDMEWVEAVGANCDLHCEVMEKIKEHTLLPDCEWKKCTLNNSNHRCNVVAFINKASGAVLLLPIYHLPLSALRSTESGNQRNMSQQPNFFSTDGIDGHTQLEDINMSQQAYVFPSGGMHKHKQVDSFNPQQHPDFGYYEQMQPYFAQQYQAGTFTAIEPQSSTSYAMISANNTFAVDETGLRPTFDPNPAPAAPSQTRVVRETYVNKHGKTRTKNAPYKQRLEYAQPQVSLTEAELKAIRPSYQQKSGSSFAKHPDQVLHRIRVTIPEREALKKYRLDRGAVVSDSFGKNHKDQEYQAAQKRASDRYEKKMLKEAGATDGGFGS</sequence>
<proteinExistence type="predicted"/>
<dbReference type="PROSITE" id="PS50097">
    <property type="entry name" value="BTB"/>
    <property type="match status" value="1"/>
</dbReference>
<dbReference type="Proteomes" id="UP000184330">
    <property type="component" value="Unassembled WGS sequence"/>
</dbReference>
<feature type="compositionally biased region" description="Basic and acidic residues" evidence="1">
    <location>
        <begin position="507"/>
        <end position="518"/>
    </location>
</feature>
<dbReference type="OrthoDB" id="194443at2759"/>
<keyword evidence="4" id="KW-1185">Reference proteome</keyword>
<protein>
    <recommendedName>
        <fullName evidence="2">BTB domain-containing protein</fullName>
    </recommendedName>
</protein>
<feature type="domain" description="BTB" evidence="2">
    <location>
        <begin position="41"/>
        <end position="114"/>
    </location>
</feature>
<dbReference type="Gene3D" id="3.30.710.10">
    <property type="entry name" value="Potassium Channel Kv1.1, Chain A"/>
    <property type="match status" value="1"/>
</dbReference>